<name>A0A0C9ZFL1_9AGAM</name>
<evidence type="ECO:0000313" key="3">
    <source>
        <dbReference type="Proteomes" id="UP000054018"/>
    </source>
</evidence>
<feature type="region of interest" description="Disordered" evidence="1">
    <location>
        <begin position="46"/>
        <end position="105"/>
    </location>
</feature>
<organism evidence="2 3">
    <name type="scientific">Pisolithus microcarpus 441</name>
    <dbReference type="NCBI Taxonomy" id="765257"/>
    <lineage>
        <taxon>Eukaryota</taxon>
        <taxon>Fungi</taxon>
        <taxon>Dikarya</taxon>
        <taxon>Basidiomycota</taxon>
        <taxon>Agaricomycotina</taxon>
        <taxon>Agaricomycetes</taxon>
        <taxon>Agaricomycetidae</taxon>
        <taxon>Boletales</taxon>
        <taxon>Sclerodermatineae</taxon>
        <taxon>Pisolithaceae</taxon>
        <taxon>Pisolithus</taxon>
    </lineage>
</organism>
<reference evidence="3" key="2">
    <citation type="submission" date="2015-01" db="EMBL/GenBank/DDBJ databases">
        <title>Evolutionary Origins and Diversification of the Mycorrhizal Mutualists.</title>
        <authorList>
            <consortium name="DOE Joint Genome Institute"/>
            <consortium name="Mycorrhizal Genomics Consortium"/>
            <person name="Kohler A."/>
            <person name="Kuo A."/>
            <person name="Nagy L.G."/>
            <person name="Floudas D."/>
            <person name="Copeland A."/>
            <person name="Barry K.W."/>
            <person name="Cichocki N."/>
            <person name="Veneault-Fourrey C."/>
            <person name="LaButti K."/>
            <person name="Lindquist E.A."/>
            <person name="Lipzen A."/>
            <person name="Lundell T."/>
            <person name="Morin E."/>
            <person name="Murat C."/>
            <person name="Riley R."/>
            <person name="Ohm R."/>
            <person name="Sun H."/>
            <person name="Tunlid A."/>
            <person name="Henrissat B."/>
            <person name="Grigoriev I.V."/>
            <person name="Hibbett D.S."/>
            <person name="Martin F."/>
        </authorList>
    </citation>
    <scope>NUCLEOTIDE SEQUENCE [LARGE SCALE GENOMIC DNA]</scope>
    <source>
        <strain evidence="3">441</strain>
    </source>
</reference>
<protein>
    <submittedName>
        <fullName evidence="2">Uncharacterized protein</fullName>
    </submittedName>
</protein>
<dbReference type="AlphaFoldDB" id="A0A0C9ZFL1"/>
<gene>
    <name evidence="2" type="ORF">PISMIDRAFT_9987</name>
</gene>
<proteinExistence type="predicted"/>
<dbReference type="EMBL" id="KN833713">
    <property type="protein sequence ID" value="KIK24744.1"/>
    <property type="molecule type" value="Genomic_DNA"/>
</dbReference>
<reference evidence="2 3" key="1">
    <citation type="submission" date="2014-04" db="EMBL/GenBank/DDBJ databases">
        <authorList>
            <consortium name="DOE Joint Genome Institute"/>
            <person name="Kuo A."/>
            <person name="Kohler A."/>
            <person name="Costa M.D."/>
            <person name="Nagy L.G."/>
            <person name="Floudas D."/>
            <person name="Copeland A."/>
            <person name="Barry K.W."/>
            <person name="Cichocki N."/>
            <person name="Veneault-Fourrey C."/>
            <person name="LaButti K."/>
            <person name="Lindquist E.A."/>
            <person name="Lipzen A."/>
            <person name="Lundell T."/>
            <person name="Morin E."/>
            <person name="Murat C."/>
            <person name="Sun H."/>
            <person name="Tunlid A."/>
            <person name="Henrissat B."/>
            <person name="Grigoriev I.V."/>
            <person name="Hibbett D.S."/>
            <person name="Martin F."/>
            <person name="Nordberg H.P."/>
            <person name="Cantor M.N."/>
            <person name="Hua S.X."/>
        </authorList>
    </citation>
    <scope>NUCLEOTIDE SEQUENCE [LARGE SCALE GENOMIC DNA]</scope>
    <source>
        <strain evidence="2 3">441</strain>
    </source>
</reference>
<sequence length="105" mass="11715">MCERSLVPSFMIRSWWDLDSPGDRNNPLATFRVVLGPETIKYKTELTAPLFGHPDTSDNNNSRAELPRPQFWLSPRGHLGSSRALGTSGNPSHLRTKASTSPPVW</sequence>
<keyword evidence="3" id="KW-1185">Reference proteome</keyword>
<dbReference type="HOGENOM" id="CLU_2237665_0_0_1"/>
<accession>A0A0C9ZFL1</accession>
<evidence type="ECO:0000256" key="1">
    <source>
        <dbReference type="SAM" id="MobiDB-lite"/>
    </source>
</evidence>
<dbReference type="Proteomes" id="UP000054018">
    <property type="component" value="Unassembled WGS sequence"/>
</dbReference>
<evidence type="ECO:0000313" key="2">
    <source>
        <dbReference type="EMBL" id="KIK24744.1"/>
    </source>
</evidence>
<feature type="compositionally biased region" description="Polar residues" evidence="1">
    <location>
        <begin position="84"/>
        <end position="105"/>
    </location>
</feature>